<comment type="caution">
    <text evidence="1">The sequence shown here is derived from an EMBL/GenBank/DDBJ whole genome shotgun (WGS) entry which is preliminary data.</text>
</comment>
<dbReference type="EMBL" id="JBHTKJ010000031">
    <property type="protein sequence ID" value="MFD1039084.1"/>
    <property type="molecule type" value="Genomic_DNA"/>
</dbReference>
<sequence>MKDQLKEAIIHTSETFGLDNYYLNRHHIFREKNNFHQTNYILNMEWIPNDADKTDEDHIPSGTTIIDMELHTKTLKRIVFTQGTSNAKEELYPSSDSESIIEWIEGITGYQYGHQFQISHQEEDAITFRAAVDNVGVIPSGKMEVELEGDMMTLFTIDGVFPSEDKIIWEPFSLTSDQVEPLAMDQCKITEVPLEEQEIWLPVYGIEKTIITNDGSRTIPVEAVEQAGVEVKLDTVLEWDEPIKEAFERAEIDLSPEVTVEQAIANEPHPDLLPITEEAQEKSTEEARRFLQREFPDESSQLKLTSLLRENGYLIANLEPVDSGNRIIERKIKLVMDDVNFNVLNYTDNNVVLEMFQFYESAEKPTISKDEAYKKLYEHIEVTPVYVYDPKIESYIMCGMIDCAYGVNAVSGEVILLKEM</sequence>
<proteinExistence type="predicted"/>
<evidence type="ECO:0000313" key="1">
    <source>
        <dbReference type="EMBL" id="MFD1039084.1"/>
    </source>
</evidence>
<protein>
    <submittedName>
        <fullName evidence="1">Uncharacterized protein</fullName>
    </submittedName>
</protein>
<reference evidence="2" key="1">
    <citation type="journal article" date="2019" name="Int. J. Syst. Evol. Microbiol.">
        <title>The Global Catalogue of Microorganisms (GCM) 10K type strain sequencing project: providing services to taxonomists for standard genome sequencing and annotation.</title>
        <authorList>
            <consortium name="The Broad Institute Genomics Platform"/>
            <consortium name="The Broad Institute Genome Sequencing Center for Infectious Disease"/>
            <person name="Wu L."/>
            <person name="Ma J."/>
        </authorList>
    </citation>
    <scope>NUCLEOTIDE SEQUENCE [LARGE SCALE GENOMIC DNA]</scope>
    <source>
        <strain evidence="2">CCUG 56754</strain>
    </source>
</reference>
<keyword evidence="2" id="KW-1185">Reference proteome</keyword>
<dbReference type="Proteomes" id="UP001597040">
    <property type="component" value="Unassembled WGS sequence"/>
</dbReference>
<gene>
    <name evidence="1" type="ORF">ACFQ3N_11890</name>
</gene>
<evidence type="ECO:0000313" key="2">
    <source>
        <dbReference type="Proteomes" id="UP001597040"/>
    </source>
</evidence>
<dbReference type="RefSeq" id="WP_390362694.1">
    <property type="nucleotide sequence ID" value="NZ_JBHTKJ010000031.1"/>
</dbReference>
<name>A0ABW3LP98_9BACI</name>
<accession>A0ABW3LP98</accession>
<organism evidence="1 2">
    <name type="scientific">Virgibacillus byunsanensis</name>
    <dbReference type="NCBI Taxonomy" id="570945"/>
    <lineage>
        <taxon>Bacteria</taxon>
        <taxon>Bacillati</taxon>
        <taxon>Bacillota</taxon>
        <taxon>Bacilli</taxon>
        <taxon>Bacillales</taxon>
        <taxon>Bacillaceae</taxon>
        <taxon>Virgibacillus</taxon>
    </lineage>
</organism>